<dbReference type="GO" id="GO:0003677">
    <property type="term" value="F:DNA binding"/>
    <property type="evidence" value="ECO:0007669"/>
    <property type="project" value="UniProtKB-KW"/>
</dbReference>
<feature type="region of interest" description="Disordered" evidence="6">
    <location>
        <begin position="1"/>
        <end position="59"/>
    </location>
</feature>
<gene>
    <name evidence="7" type="ORF">RIF29_30851</name>
</gene>
<dbReference type="InterPro" id="IPR015300">
    <property type="entry name" value="DNA-bd_pseudobarrel_sf"/>
</dbReference>
<dbReference type="AlphaFoldDB" id="A0AAN9EHD2"/>
<accession>A0AAN9EHD2</accession>
<keyword evidence="2" id="KW-0805">Transcription regulation</keyword>
<keyword evidence="3" id="KW-0238">DNA-binding</keyword>
<evidence type="ECO:0000313" key="8">
    <source>
        <dbReference type="Proteomes" id="UP001372338"/>
    </source>
</evidence>
<dbReference type="EMBL" id="JAYWIO010000006">
    <property type="protein sequence ID" value="KAK7257119.1"/>
    <property type="molecule type" value="Genomic_DNA"/>
</dbReference>
<comment type="subcellular location">
    <subcellularLocation>
        <location evidence="1">Nucleus</location>
    </subcellularLocation>
</comment>
<proteinExistence type="predicted"/>
<keyword evidence="4" id="KW-0804">Transcription</keyword>
<evidence type="ECO:0000256" key="4">
    <source>
        <dbReference type="ARBA" id="ARBA00023163"/>
    </source>
</evidence>
<organism evidence="7 8">
    <name type="scientific">Crotalaria pallida</name>
    <name type="common">Smooth rattlebox</name>
    <name type="synonym">Crotalaria striata</name>
    <dbReference type="NCBI Taxonomy" id="3830"/>
    <lineage>
        <taxon>Eukaryota</taxon>
        <taxon>Viridiplantae</taxon>
        <taxon>Streptophyta</taxon>
        <taxon>Embryophyta</taxon>
        <taxon>Tracheophyta</taxon>
        <taxon>Spermatophyta</taxon>
        <taxon>Magnoliopsida</taxon>
        <taxon>eudicotyledons</taxon>
        <taxon>Gunneridae</taxon>
        <taxon>Pentapetalae</taxon>
        <taxon>rosids</taxon>
        <taxon>fabids</taxon>
        <taxon>Fabales</taxon>
        <taxon>Fabaceae</taxon>
        <taxon>Papilionoideae</taxon>
        <taxon>50 kb inversion clade</taxon>
        <taxon>genistoids sensu lato</taxon>
        <taxon>core genistoids</taxon>
        <taxon>Crotalarieae</taxon>
        <taxon>Crotalaria</taxon>
    </lineage>
</organism>
<dbReference type="Proteomes" id="UP001372338">
    <property type="component" value="Unassembled WGS sequence"/>
</dbReference>
<evidence type="ECO:0000256" key="2">
    <source>
        <dbReference type="ARBA" id="ARBA00023015"/>
    </source>
</evidence>
<evidence type="ECO:0000313" key="7">
    <source>
        <dbReference type="EMBL" id="KAK7257119.1"/>
    </source>
</evidence>
<keyword evidence="5" id="KW-0539">Nucleus</keyword>
<dbReference type="GO" id="GO:0005634">
    <property type="term" value="C:nucleus"/>
    <property type="evidence" value="ECO:0007669"/>
    <property type="project" value="UniProtKB-SubCell"/>
</dbReference>
<evidence type="ECO:0000256" key="5">
    <source>
        <dbReference type="ARBA" id="ARBA00023242"/>
    </source>
</evidence>
<evidence type="ECO:0000256" key="1">
    <source>
        <dbReference type="ARBA" id="ARBA00004123"/>
    </source>
</evidence>
<dbReference type="SUPFAM" id="SSF101936">
    <property type="entry name" value="DNA-binding pseudobarrel domain"/>
    <property type="match status" value="1"/>
</dbReference>
<sequence>MMTTRGGSGHGTRGGTGHARGGRRGRGGAARGHAEGSSGSRGQRMATGTGRRGNKPYFEPPVIPFMADWVREDHGGEMPQGFTPVELPPNQSGWRVRIRPTQWTITNNGQNLPPIFVNVCINNQLNTITLRGVDENYNGIGVERTCGLYVSGSNYRITNGWRDFCQAMGIEAGFGLVLGVIDGARNIVSVEIEDKNEENEDDNDEEDDE</sequence>
<reference evidence="7 8" key="1">
    <citation type="submission" date="2024-01" db="EMBL/GenBank/DDBJ databases">
        <title>The genomes of 5 underutilized Papilionoideae crops provide insights into root nodulation and disease resistanc.</title>
        <authorList>
            <person name="Yuan L."/>
        </authorList>
    </citation>
    <scope>NUCLEOTIDE SEQUENCE [LARGE SCALE GENOMIC DNA]</scope>
    <source>
        <strain evidence="7">ZHUSHIDOU_FW_LH</strain>
        <tissue evidence="7">Leaf</tissue>
    </source>
</reference>
<keyword evidence="8" id="KW-1185">Reference proteome</keyword>
<comment type="caution">
    <text evidence="7">The sequence shown here is derived from an EMBL/GenBank/DDBJ whole genome shotgun (WGS) entry which is preliminary data.</text>
</comment>
<feature type="compositionally biased region" description="Gly residues" evidence="6">
    <location>
        <begin position="1"/>
        <end position="19"/>
    </location>
</feature>
<evidence type="ECO:0008006" key="9">
    <source>
        <dbReference type="Google" id="ProtNLM"/>
    </source>
</evidence>
<name>A0AAN9EHD2_CROPI</name>
<evidence type="ECO:0000256" key="3">
    <source>
        <dbReference type="ARBA" id="ARBA00023125"/>
    </source>
</evidence>
<dbReference type="Gene3D" id="2.40.330.10">
    <property type="entry name" value="DNA-binding pseudobarrel domain"/>
    <property type="match status" value="1"/>
</dbReference>
<protein>
    <recommendedName>
        <fullName evidence="9">TF-B3 domain-containing protein</fullName>
    </recommendedName>
</protein>
<evidence type="ECO:0000256" key="6">
    <source>
        <dbReference type="SAM" id="MobiDB-lite"/>
    </source>
</evidence>